<keyword evidence="6" id="KW-0472">Membrane</keyword>
<dbReference type="Proteomes" id="UP000199334">
    <property type="component" value="Unassembled WGS sequence"/>
</dbReference>
<keyword evidence="6" id="KW-0812">Transmembrane</keyword>
<evidence type="ECO:0000256" key="3">
    <source>
        <dbReference type="ARBA" id="ARBA00022968"/>
    </source>
</evidence>
<dbReference type="AlphaFoldDB" id="A0A1H0CY25"/>
<dbReference type="Gene3D" id="3.40.30.10">
    <property type="entry name" value="Glutaredoxin"/>
    <property type="match status" value="1"/>
</dbReference>
<sequence>MGFEGVVLLLNKNKRLRLVFRTIVLSILVVTTIAVLYVNFQKDDPILEAGVEAPNFILDRMDSNEKIELDTLEGKGVMVNFWATYCEPCKKEMPFMEELYQEYQDQGIEIIAVSVDKNSMVIENFYNQFNLSFPLVHDKNGTIMEAYQVQPLPTSYFINPDGTIERVVKGPLTLERLESYFKEILPNNNQV</sequence>
<dbReference type="GO" id="GO:0030313">
    <property type="term" value="C:cell envelope"/>
    <property type="evidence" value="ECO:0007669"/>
    <property type="project" value="UniProtKB-SubCell"/>
</dbReference>
<dbReference type="GO" id="GO:0016209">
    <property type="term" value="F:antioxidant activity"/>
    <property type="evidence" value="ECO:0007669"/>
    <property type="project" value="InterPro"/>
</dbReference>
<evidence type="ECO:0000256" key="4">
    <source>
        <dbReference type="ARBA" id="ARBA00023157"/>
    </source>
</evidence>
<feature type="transmembrane region" description="Helical" evidence="6">
    <location>
        <begin position="18"/>
        <end position="38"/>
    </location>
</feature>
<dbReference type="GO" id="GO:0017004">
    <property type="term" value="P:cytochrome complex assembly"/>
    <property type="evidence" value="ECO:0007669"/>
    <property type="project" value="UniProtKB-KW"/>
</dbReference>
<dbReference type="InterPro" id="IPR050553">
    <property type="entry name" value="Thioredoxin_ResA/DsbE_sf"/>
</dbReference>
<accession>A0A1H0CY25</accession>
<keyword evidence="6" id="KW-1133">Transmembrane helix</keyword>
<dbReference type="PANTHER" id="PTHR42852">
    <property type="entry name" value="THIOL:DISULFIDE INTERCHANGE PROTEIN DSBE"/>
    <property type="match status" value="1"/>
</dbReference>
<dbReference type="InterPro" id="IPR000866">
    <property type="entry name" value="AhpC/TSA"/>
</dbReference>
<evidence type="ECO:0000256" key="2">
    <source>
        <dbReference type="ARBA" id="ARBA00022748"/>
    </source>
</evidence>
<dbReference type="InterPro" id="IPR013766">
    <property type="entry name" value="Thioredoxin_domain"/>
</dbReference>
<dbReference type="PANTHER" id="PTHR42852:SF6">
    <property type="entry name" value="THIOL:DISULFIDE INTERCHANGE PROTEIN DSBE"/>
    <property type="match status" value="1"/>
</dbReference>
<evidence type="ECO:0000256" key="6">
    <source>
        <dbReference type="SAM" id="Phobius"/>
    </source>
</evidence>
<dbReference type="CDD" id="cd02966">
    <property type="entry name" value="TlpA_like_family"/>
    <property type="match status" value="1"/>
</dbReference>
<dbReference type="InterPro" id="IPR036249">
    <property type="entry name" value="Thioredoxin-like_sf"/>
</dbReference>
<dbReference type="InterPro" id="IPR017937">
    <property type="entry name" value="Thioredoxin_CS"/>
</dbReference>
<reference evidence="8 9" key="1">
    <citation type="submission" date="2016-10" db="EMBL/GenBank/DDBJ databases">
        <authorList>
            <person name="de Groot N.N."/>
        </authorList>
    </citation>
    <scope>NUCLEOTIDE SEQUENCE [LARGE SCALE GENOMIC DNA]</scope>
    <source>
        <strain evidence="8 9">CGMCC 1.3442</strain>
    </source>
</reference>
<keyword evidence="9" id="KW-1185">Reference proteome</keyword>
<gene>
    <name evidence="8" type="ORF">SAMN05216498_2716</name>
</gene>
<keyword evidence="4" id="KW-1015">Disulfide bond</keyword>
<dbReference type="SUPFAM" id="SSF52833">
    <property type="entry name" value="Thioredoxin-like"/>
    <property type="match status" value="1"/>
</dbReference>
<keyword evidence="5" id="KW-0676">Redox-active center</keyword>
<feature type="domain" description="Thioredoxin" evidence="7">
    <location>
        <begin position="47"/>
        <end position="186"/>
    </location>
</feature>
<protein>
    <submittedName>
        <fullName evidence="8">Peroxiredoxin</fullName>
    </submittedName>
</protein>
<evidence type="ECO:0000256" key="5">
    <source>
        <dbReference type="ARBA" id="ARBA00023284"/>
    </source>
</evidence>
<dbReference type="PROSITE" id="PS00194">
    <property type="entry name" value="THIOREDOXIN_1"/>
    <property type="match status" value="1"/>
</dbReference>
<evidence type="ECO:0000256" key="1">
    <source>
        <dbReference type="ARBA" id="ARBA00004196"/>
    </source>
</evidence>
<dbReference type="NCBIfam" id="NF002854">
    <property type="entry name" value="PRK03147.1"/>
    <property type="match status" value="1"/>
</dbReference>
<comment type="subcellular location">
    <subcellularLocation>
        <location evidence="1">Cell envelope</location>
    </subcellularLocation>
</comment>
<dbReference type="PROSITE" id="PS51352">
    <property type="entry name" value="THIOREDOXIN_2"/>
    <property type="match status" value="1"/>
</dbReference>
<name>A0A1H0CY25_9BACI</name>
<dbReference type="Pfam" id="PF00578">
    <property type="entry name" value="AhpC-TSA"/>
    <property type="match status" value="1"/>
</dbReference>
<evidence type="ECO:0000313" key="9">
    <source>
        <dbReference type="Proteomes" id="UP000199334"/>
    </source>
</evidence>
<keyword evidence="2" id="KW-0201">Cytochrome c-type biogenesis</keyword>
<evidence type="ECO:0000259" key="7">
    <source>
        <dbReference type="PROSITE" id="PS51352"/>
    </source>
</evidence>
<dbReference type="GO" id="GO:0016491">
    <property type="term" value="F:oxidoreductase activity"/>
    <property type="evidence" value="ECO:0007669"/>
    <property type="project" value="InterPro"/>
</dbReference>
<dbReference type="STRING" id="237069.SAMN05216498_2716"/>
<proteinExistence type="predicted"/>
<dbReference type="EMBL" id="FNIG01000006">
    <property type="protein sequence ID" value="SDN62779.1"/>
    <property type="molecule type" value="Genomic_DNA"/>
</dbReference>
<organism evidence="8 9">
    <name type="scientific">Tenuibacillus multivorans</name>
    <dbReference type="NCBI Taxonomy" id="237069"/>
    <lineage>
        <taxon>Bacteria</taxon>
        <taxon>Bacillati</taxon>
        <taxon>Bacillota</taxon>
        <taxon>Bacilli</taxon>
        <taxon>Bacillales</taxon>
        <taxon>Bacillaceae</taxon>
        <taxon>Tenuibacillus</taxon>
    </lineage>
</organism>
<evidence type="ECO:0000313" key="8">
    <source>
        <dbReference type="EMBL" id="SDN62779.1"/>
    </source>
</evidence>
<keyword evidence="3" id="KW-0735">Signal-anchor</keyword>